<feature type="region of interest" description="Disordered" evidence="5">
    <location>
        <begin position="982"/>
        <end position="1043"/>
    </location>
</feature>
<dbReference type="PANTHER" id="PTHR13793">
    <property type="entry name" value="PHD FINGER PROTEINS"/>
    <property type="match status" value="1"/>
</dbReference>
<feature type="compositionally biased region" description="Gly residues" evidence="5">
    <location>
        <begin position="1013"/>
        <end position="1023"/>
    </location>
</feature>
<dbReference type="InterPro" id="IPR013083">
    <property type="entry name" value="Znf_RING/FYVE/PHD"/>
</dbReference>
<proteinExistence type="predicted"/>
<dbReference type="PROSITE" id="PS50864">
    <property type="entry name" value="SAND"/>
    <property type="match status" value="1"/>
</dbReference>
<feature type="compositionally biased region" description="Low complexity" evidence="5">
    <location>
        <begin position="1149"/>
        <end position="1169"/>
    </location>
</feature>
<dbReference type="Pfam" id="PF01342">
    <property type="entry name" value="SAND"/>
    <property type="match status" value="1"/>
</dbReference>
<dbReference type="InterPro" id="IPR019786">
    <property type="entry name" value="Zinc_finger_PHD-type_CS"/>
</dbReference>
<dbReference type="Gene3D" id="2.30.30.140">
    <property type="match status" value="1"/>
</dbReference>
<name>A0ABY8TNU0_TETOB</name>
<keyword evidence="1" id="KW-0479">Metal-binding</keyword>
<evidence type="ECO:0000256" key="2">
    <source>
        <dbReference type="ARBA" id="ARBA00022771"/>
    </source>
</evidence>
<feature type="compositionally biased region" description="Low complexity" evidence="5">
    <location>
        <begin position="587"/>
        <end position="615"/>
    </location>
</feature>
<dbReference type="InterPro" id="IPR050701">
    <property type="entry name" value="Histone_Mod_Regulator"/>
</dbReference>
<dbReference type="Pfam" id="PF13832">
    <property type="entry name" value="zf-HC5HC2H_2"/>
    <property type="match status" value="1"/>
</dbReference>
<evidence type="ECO:0000256" key="1">
    <source>
        <dbReference type="ARBA" id="ARBA00022723"/>
    </source>
</evidence>
<dbReference type="Pfam" id="PF13831">
    <property type="entry name" value="PHD_2"/>
    <property type="match status" value="1"/>
</dbReference>
<dbReference type="CDD" id="cd15492">
    <property type="entry name" value="PHD_BRPF_JADE_like"/>
    <property type="match status" value="1"/>
</dbReference>
<feature type="domain" description="PHD-type" evidence="8">
    <location>
        <begin position="729"/>
        <end position="852"/>
    </location>
</feature>
<evidence type="ECO:0000256" key="4">
    <source>
        <dbReference type="PROSITE-ProRule" id="PRU00146"/>
    </source>
</evidence>
<dbReference type="PANTHER" id="PTHR13793:SF107">
    <property type="entry name" value="BROMODOMAIN-CONTAINING PROTEIN HOMOLOG"/>
    <property type="match status" value="1"/>
</dbReference>
<keyword evidence="2 4" id="KW-0863">Zinc-finger</keyword>
<evidence type="ECO:0000313" key="10">
    <source>
        <dbReference type="Proteomes" id="UP001244341"/>
    </source>
</evidence>
<evidence type="ECO:0000256" key="3">
    <source>
        <dbReference type="ARBA" id="ARBA00022833"/>
    </source>
</evidence>
<evidence type="ECO:0008006" key="11">
    <source>
        <dbReference type="Google" id="ProtNLM"/>
    </source>
</evidence>
<evidence type="ECO:0000259" key="6">
    <source>
        <dbReference type="PROSITE" id="PS50016"/>
    </source>
</evidence>
<protein>
    <recommendedName>
        <fullName evidence="11">PHD-type domain-containing protein</fullName>
    </recommendedName>
</protein>
<evidence type="ECO:0000313" key="9">
    <source>
        <dbReference type="EMBL" id="WIA10784.1"/>
    </source>
</evidence>
<dbReference type="EMBL" id="CP126209">
    <property type="protein sequence ID" value="WIA10784.1"/>
    <property type="molecule type" value="Genomic_DNA"/>
</dbReference>
<feature type="region of interest" description="Disordered" evidence="5">
    <location>
        <begin position="1144"/>
        <end position="1169"/>
    </location>
</feature>
<dbReference type="Proteomes" id="UP001244341">
    <property type="component" value="Chromosome 2b"/>
</dbReference>
<gene>
    <name evidence="9" type="ORF">OEZ85_010952</name>
</gene>
<dbReference type="SUPFAM" id="SSF63748">
    <property type="entry name" value="Tudor/PWWP/MBT"/>
    <property type="match status" value="1"/>
</dbReference>
<dbReference type="SUPFAM" id="SSF63763">
    <property type="entry name" value="SAND domain-like"/>
    <property type="match status" value="1"/>
</dbReference>
<reference evidence="9 10" key="1">
    <citation type="submission" date="2023-05" db="EMBL/GenBank/DDBJ databases">
        <title>A 100% complete, gapless, phased diploid assembly of the Scenedesmus obliquus UTEX 3031 genome.</title>
        <authorList>
            <person name="Biondi T.C."/>
            <person name="Hanschen E.R."/>
            <person name="Kwon T."/>
            <person name="Eng W."/>
            <person name="Kruse C.P.S."/>
            <person name="Koehler S.I."/>
            <person name="Kunde Y."/>
            <person name="Gleasner C.D."/>
            <person name="You Mak K.T."/>
            <person name="Polle J."/>
            <person name="Hovde B.T."/>
            <person name="Starkenburg S.R."/>
        </authorList>
    </citation>
    <scope>NUCLEOTIDE SEQUENCE [LARGE SCALE GENOMIC DNA]</scope>
    <source>
        <strain evidence="9 10">DOE0152z</strain>
    </source>
</reference>
<organism evidence="9 10">
    <name type="scientific">Tetradesmus obliquus</name>
    <name type="common">Green alga</name>
    <name type="synonym">Acutodesmus obliquus</name>
    <dbReference type="NCBI Taxonomy" id="3088"/>
    <lineage>
        <taxon>Eukaryota</taxon>
        <taxon>Viridiplantae</taxon>
        <taxon>Chlorophyta</taxon>
        <taxon>core chlorophytes</taxon>
        <taxon>Chlorophyceae</taxon>
        <taxon>CS clade</taxon>
        <taxon>Sphaeropleales</taxon>
        <taxon>Scenedesmaceae</taxon>
        <taxon>Tetradesmus</taxon>
    </lineage>
</organism>
<dbReference type="SMART" id="SM00249">
    <property type="entry name" value="PHD"/>
    <property type="match status" value="3"/>
</dbReference>
<dbReference type="InterPro" id="IPR034732">
    <property type="entry name" value="EPHD"/>
</dbReference>
<accession>A0ABY8TNU0</accession>
<dbReference type="InterPro" id="IPR001965">
    <property type="entry name" value="Znf_PHD"/>
</dbReference>
<feature type="compositionally biased region" description="Low complexity" evidence="5">
    <location>
        <begin position="627"/>
        <end position="641"/>
    </location>
</feature>
<keyword evidence="10" id="KW-1185">Reference proteome</keyword>
<sequence length="1169" mass="122454">MEPGQLVWAPNSSRRDLLWPGVLIDPEEHAPDYVRNQKQPGRTVVCFYGPSIAQSRARDYAWVTAPLQPLAELGLAAVIKNVPTMHQAALQAAHEEALSVEAGFLDPFQGMVKVDPAAPCCFSCGRPLKPKEAAAAKEQHGRCSSCQARHESGQHCSVCSAVWFDYEADRMATCSRCSRRVHEGCDAKAARAVAAAAAAEAASKVKPEPADEQQQQDEQHDEQQDEQQQLLPPYSCPGCCRKLAEESRMDLLHLHAVLLADMRPAKPRAAAEIFAAEFARKHVDAGGELDVASLQGLVSAAWLEEEAKGKYEAAAAQEAADFEAALPQYEALFSEYVALAASQRREVDLSLALDPQRLLGGGSGSSNLLTAGPFHAAAAAGYDAAGRGAASSTRGTAQQQLQLTGRLSSGGGAAAGAAAGSSAGGAAAAAAAAAGARQRSAAHLVGSGQEVRAEDGSAVPQEIPIICNAIKGTFLLADMKVVCSCTQCAVLPVERRTFSPTQYEQHAGCGSAKKWKASLRIEPGAVRECPRGANPMAFGKWLELKGIEAKGSKIVQREHHPAPPQPEWPHVLSGPAASVKRHTELLQQQQQAAAAGASDAAATGGGPSPCSSSRGVNDGAGGERDAGATSSGGAAPKPAAGVPKNRRPDSWAPWEDVALGQYKPIQVRWAGDRCCVCDSDVDYDCDRLVSCDGCAITVHQSCYGIPELPDEDDMWLCRACELKEPGAPEPQCCLCPLVGGGLKPTTLPGLWAHAACMQWIPEVTCVEPSRMEPIDRIQHIQKERWELLCCICRQRMGAKIQCNDCYQAYHPLCARRAYHPLCARRVGLHMEMADPAEPDGPLQLVSHCPKHCTPSSNASGITLLSSDDHIRIGRPRKRHALHDSTTAPAAAAARAAAAAAAAADPNNHGGLWNAQPFKANRPPAPIPDAPGGCARASAFAAQRIQHGTGTGCTSTAGFWIPTEETAAAAAAAEAAYGAGAAASEGGGPCSSSTSGLLAAPKPGAGRKRKRWGRGSGAGLGGAAGTSAGAGAAVKRSGEKPPPAPVELLPLPANTPDQVDVVCNGRPGVLVVRAQRVLVGGQELTASRFEAMCGKGDAKKWKSSLWTADETGEPQRSMGDWLSERGLDKNALSKLAANWAAVEARRAWEEQQQQQQGEAEGDAAAAAASR</sequence>
<dbReference type="PROSITE" id="PS51805">
    <property type="entry name" value="EPHD"/>
    <property type="match status" value="1"/>
</dbReference>
<feature type="region of interest" description="Disordered" evidence="5">
    <location>
        <begin position="557"/>
        <end position="650"/>
    </location>
</feature>
<keyword evidence="3" id="KW-0862">Zinc</keyword>
<dbReference type="InterPro" id="IPR000770">
    <property type="entry name" value="SAND_dom"/>
</dbReference>
<dbReference type="PROSITE" id="PS01359">
    <property type="entry name" value="ZF_PHD_1"/>
    <property type="match status" value="1"/>
</dbReference>
<dbReference type="InterPro" id="IPR011011">
    <property type="entry name" value="Znf_FYVE_PHD"/>
</dbReference>
<evidence type="ECO:0000256" key="5">
    <source>
        <dbReference type="SAM" id="MobiDB-lite"/>
    </source>
</evidence>
<dbReference type="Gene3D" id="3.30.40.10">
    <property type="entry name" value="Zinc/RING finger domain, C3HC4 (zinc finger)"/>
    <property type="match status" value="2"/>
</dbReference>
<dbReference type="InterPro" id="IPR010919">
    <property type="entry name" value="SAND-like_dom_sf"/>
</dbReference>
<evidence type="ECO:0000259" key="8">
    <source>
        <dbReference type="PROSITE" id="PS51805"/>
    </source>
</evidence>
<evidence type="ECO:0000259" key="7">
    <source>
        <dbReference type="PROSITE" id="PS50864"/>
    </source>
</evidence>
<feature type="region of interest" description="Disordered" evidence="5">
    <location>
        <begin position="200"/>
        <end position="228"/>
    </location>
</feature>
<dbReference type="PROSITE" id="PS50016">
    <property type="entry name" value="ZF_PHD_2"/>
    <property type="match status" value="1"/>
</dbReference>
<feature type="domain" description="SAND" evidence="7">
    <location>
        <begin position="448"/>
        <end position="528"/>
    </location>
</feature>
<dbReference type="SUPFAM" id="SSF57903">
    <property type="entry name" value="FYVE/PHD zinc finger"/>
    <property type="match status" value="1"/>
</dbReference>
<dbReference type="Gene3D" id="3.10.390.10">
    <property type="entry name" value="SAND domain-like"/>
    <property type="match status" value="1"/>
</dbReference>
<dbReference type="InterPro" id="IPR019787">
    <property type="entry name" value="Znf_PHD-finger"/>
</dbReference>
<feature type="domain" description="PHD-type" evidence="6">
    <location>
        <begin position="671"/>
        <end position="723"/>
    </location>
</feature>